<evidence type="ECO:0000256" key="1">
    <source>
        <dbReference type="ARBA" id="ARBA00001968"/>
    </source>
</evidence>
<organism evidence="7 8">
    <name type="scientific">Qipengyuania soli</name>
    <dbReference type="NCBI Taxonomy" id="2782568"/>
    <lineage>
        <taxon>Bacteria</taxon>
        <taxon>Pseudomonadati</taxon>
        <taxon>Pseudomonadota</taxon>
        <taxon>Alphaproteobacteria</taxon>
        <taxon>Sphingomonadales</taxon>
        <taxon>Erythrobacteraceae</taxon>
        <taxon>Qipengyuania</taxon>
    </lineage>
</organism>
<accession>A0A7S8F530</accession>
<evidence type="ECO:0000313" key="8">
    <source>
        <dbReference type="Proteomes" id="UP000594459"/>
    </source>
</evidence>
<proteinExistence type="predicted"/>
<evidence type="ECO:0000256" key="3">
    <source>
        <dbReference type="ARBA" id="ARBA00029596"/>
    </source>
</evidence>
<sequence length="260" mass="27951">MTLDEHLHPTLGEAADSAVHEQPISRAKPKSSEMTPGPGFMIRTDFPRLPTELVEGFREFETADVSDVLNRLYAMNGAIRNQVNDKELLGVACTVKLYPGDNLMIHKTLDIAKPGDIVVVDCSGAMSNAVLGDLVSNKAVHRGIAGFVIDGLIRDLDGIIECGMPVYARGVTPFGPLHRGPGEINTPICCGGVVVNPGDIIKADSTGIAVIPRDFAAVILARLQDNRDRMASYVAAVKKGDFSNDWVDDQLRENGCVICN</sequence>
<dbReference type="AlphaFoldDB" id="A0A7S8F530"/>
<evidence type="ECO:0000256" key="6">
    <source>
        <dbReference type="SAM" id="MobiDB-lite"/>
    </source>
</evidence>
<dbReference type="InterPro" id="IPR005493">
    <property type="entry name" value="RraA/RraA-like"/>
</dbReference>
<evidence type="ECO:0000256" key="5">
    <source>
        <dbReference type="PIRSR" id="PIRSR605493-1"/>
    </source>
</evidence>
<dbReference type="EMBL" id="CP064654">
    <property type="protein sequence ID" value="QPC99133.1"/>
    <property type="molecule type" value="Genomic_DNA"/>
</dbReference>
<dbReference type="CDD" id="cd16841">
    <property type="entry name" value="RraA_family"/>
    <property type="match status" value="1"/>
</dbReference>
<reference evidence="7 8" key="1">
    <citation type="submission" date="2020-11" db="EMBL/GenBank/DDBJ databases">
        <title>The genome sequence of Erythrobacter sp. 6D36.</title>
        <authorList>
            <person name="Liu Y."/>
        </authorList>
    </citation>
    <scope>NUCLEOTIDE SEQUENCE [LARGE SCALE GENOMIC DNA]</scope>
    <source>
        <strain evidence="7 8">6D36</strain>
    </source>
</reference>
<keyword evidence="5" id="KW-0460">Magnesium</keyword>
<dbReference type="KEGG" id="qso:IRL76_00665"/>
<comment type="cofactor">
    <cofactor evidence="1">
        <name>a divalent metal cation</name>
        <dbReference type="ChEBI" id="CHEBI:60240"/>
    </cofactor>
</comment>
<feature type="region of interest" description="Disordered" evidence="6">
    <location>
        <begin position="1"/>
        <end position="40"/>
    </location>
</feature>
<dbReference type="Gene3D" id="3.50.30.40">
    <property type="entry name" value="Ribonuclease E inhibitor RraA/RraA-like"/>
    <property type="match status" value="1"/>
</dbReference>
<dbReference type="Pfam" id="PF03737">
    <property type="entry name" value="RraA-like"/>
    <property type="match status" value="1"/>
</dbReference>
<dbReference type="SUPFAM" id="SSF89562">
    <property type="entry name" value="RraA-like"/>
    <property type="match status" value="1"/>
</dbReference>
<keyword evidence="8" id="KW-1185">Reference proteome</keyword>
<dbReference type="RefSeq" id="WP_200982220.1">
    <property type="nucleotide sequence ID" value="NZ_CP064654.1"/>
</dbReference>
<evidence type="ECO:0000256" key="4">
    <source>
        <dbReference type="ARBA" id="ARBA00030169"/>
    </source>
</evidence>
<comment type="cofactor">
    <cofactor evidence="5">
        <name>Mg(2+)</name>
        <dbReference type="ChEBI" id="CHEBI:18420"/>
    </cofactor>
</comment>
<protein>
    <recommendedName>
        <fullName evidence="2">Putative 4-hydroxy-4-methyl-2-oxoglutarate aldolase</fullName>
    </recommendedName>
    <alternativeName>
        <fullName evidence="3">Regulator of ribonuclease activity homolog</fullName>
    </alternativeName>
    <alternativeName>
        <fullName evidence="4">RraA-like protein</fullName>
    </alternativeName>
</protein>
<dbReference type="GO" id="GO:0046872">
    <property type="term" value="F:metal ion binding"/>
    <property type="evidence" value="ECO:0007669"/>
    <property type="project" value="UniProtKB-KW"/>
</dbReference>
<dbReference type="InterPro" id="IPR036704">
    <property type="entry name" value="RraA/RraA-like_sf"/>
</dbReference>
<dbReference type="Proteomes" id="UP000594459">
    <property type="component" value="Chromosome"/>
</dbReference>
<feature type="binding site" evidence="5">
    <location>
        <position position="155"/>
    </location>
    <ligand>
        <name>Mg(2+)</name>
        <dbReference type="ChEBI" id="CHEBI:18420"/>
    </ligand>
</feature>
<evidence type="ECO:0000313" key="7">
    <source>
        <dbReference type="EMBL" id="QPC99133.1"/>
    </source>
</evidence>
<dbReference type="PANTHER" id="PTHR33254">
    <property type="entry name" value="4-HYDROXY-4-METHYL-2-OXOGLUTARATE ALDOLASE 3-RELATED"/>
    <property type="match status" value="1"/>
</dbReference>
<evidence type="ECO:0000256" key="2">
    <source>
        <dbReference type="ARBA" id="ARBA00016549"/>
    </source>
</evidence>
<feature type="binding site" evidence="5">
    <location>
        <begin position="132"/>
        <end position="135"/>
    </location>
    <ligand>
        <name>substrate</name>
    </ligand>
</feature>
<feature type="binding site" evidence="5">
    <location>
        <position position="154"/>
    </location>
    <ligand>
        <name>substrate</name>
    </ligand>
</feature>
<dbReference type="PANTHER" id="PTHR33254:SF4">
    <property type="entry name" value="4-HYDROXY-4-METHYL-2-OXOGLUTARATE ALDOLASE 3-RELATED"/>
    <property type="match status" value="1"/>
</dbReference>
<name>A0A7S8F530_9SPHN</name>
<keyword evidence="5" id="KW-0479">Metal-binding</keyword>
<gene>
    <name evidence="7" type="ORF">IRL76_00665</name>
</gene>